<dbReference type="STRING" id="1297569.MESS2_1010013"/>
<reference evidence="3 4" key="1">
    <citation type="submission" date="2013-02" db="EMBL/GenBank/DDBJ databases">
        <authorList>
            <person name="Genoscope - CEA"/>
        </authorList>
    </citation>
    <scope>NUCLEOTIDE SEQUENCE [LARGE SCALE GENOMIC DNA]</scope>
    <source>
        <strain evidence="3 4">STM 2683</strain>
    </source>
</reference>
<dbReference type="SUPFAM" id="SSF53383">
    <property type="entry name" value="PLP-dependent transferases"/>
    <property type="match status" value="1"/>
</dbReference>
<dbReference type="InterPro" id="IPR015424">
    <property type="entry name" value="PyrdxlP-dep_Trfase"/>
</dbReference>
<evidence type="ECO:0000313" key="3">
    <source>
        <dbReference type="EMBL" id="CCV03082.1"/>
    </source>
</evidence>
<dbReference type="AlphaFoldDB" id="M5EFF4"/>
<dbReference type="Proteomes" id="UP000012062">
    <property type="component" value="Unassembled WGS sequence"/>
</dbReference>
<gene>
    <name evidence="3" type="ORF">MESS2_1010013</name>
</gene>
<evidence type="ECO:0000256" key="1">
    <source>
        <dbReference type="ARBA" id="ARBA00001933"/>
    </source>
</evidence>
<dbReference type="InterPro" id="IPR015421">
    <property type="entry name" value="PyrdxlP-dep_Trfase_major"/>
</dbReference>
<keyword evidence="4" id="KW-1185">Reference proteome</keyword>
<accession>M5EFF4</accession>
<dbReference type="GO" id="GO:0004125">
    <property type="term" value="F:L-seryl-tRNA(Sec) selenium transferase activity"/>
    <property type="evidence" value="ECO:0007669"/>
    <property type="project" value="TreeGrafter"/>
</dbReference>
<evidence type="ECO:0000313" key="4">
    <source>
        <dbReference type="Proteomes" id="UP000012062"/>
    </source>
</evidence>
<dbReference type="EMBL" id="CAUM01000004">
    <property type="protein sequence ID" value="CCV03082.1"/>
    <property type="molecule type" value="Genomic_DNA"/>
</dbReference>
<comment type="caution">
    <text evidence="3">The sequence shown here is derived from an EMBL/GenBank/DDBJ whole genome shotgun (WGS) entry which is preliminary data.</text>
</comment>
<dbReference type="PANTHER" id="PTHR32328">
    <property type="entry name" value="L-SERYL-TRNA(SEC) SELENIUM TRANSFERASE"/>
    <property type="match status" value="1"/>
</dbReference>
<dbReference type="eggNOG" id="COG1921">
    <property type="taxonomic scope" value="Bacteria"/>
</dbReference>
<evidence type="ECO:0000256" key="2">
    <source>
        <dbReference type="ARBA" id="ARBA00022898"/>
    </source>
</evidence>
<dbReference type="PANTHER" id="PTHR32328:SF0">
    <property type="entry name" value="L-SERYL-TRNA(SEC) SELENIUM TRANSFERASE"/>
    <property type="match status" value="1"/>
</dbReference>
<keyword evidence="2" id="KW-0663">Pyridoxal phosphate</keyword>
<name>M5EFF4_9HYPH</name>
<sequence>MSAAARAFVDLDELAEAVGAQIGRLANAQWGVVTAGSTAALALAAAACIAGGDPEIMLRLPDTTDLPNGIIVFKTHRFAYDMVMRQVGAKLIEVSNQRELNDALSREPVMICLLARAENEGFVQLENLKEQASGIPIVVDAASCAPKSLDPWIARGADLVIYSGGKCLRGPQSSGFLIGRKDLCQAAWLNGPPHYSIGRGMKVGKEEIVGAVTALEDWLSGRTRVDEDYWLSLLDTIAKPLSKFSIVREVLPANQSFGQIAPRLRLSWPSESIVSGAALCKSILERHRVKLQDFWVAGSSIIIDPLSIQSPAEAETVGYALAEAFDAELNASQSIPENTAPRWDATGEWRLVVDYLHRRSFHELKLKQQCDGLVAGVHHGRFGSGTVAGAVIGNAITLHSQISCGPLQLFFEFSGALSEGAVQGVVTTGAAMEEHIGSDLCSQFGKGSWNGVRLGC</sequence>
<comment type="cofactor">
    <cofactor evidence="1">
        <name>pyridoxal 5'-phosphate</name>
        <dbReference type="ChEBI" id="CHEBI:597326"/>
    </cofactor>
</comment>
<organism evidence="3 4">
    <name type="scientific">Mesorhizobium metallidurans STM 2683</name>
    <dbReference type="NCBI Taxonomy" id="1297569"/>
    <lineage>
        <taxon>Bacteria</taxon>
        <taxon>Pseudomonadati</taxon>
        <taxon>Pseudomonadota</taxon>
        <taxon>Alphaproteobacteria</taxon>
        <taxon>Hyphomicrobiales</taxon>
        <taxon>Phyllobacteriaceae</taxon>
        <taxon>Mesorhizobium</taxon>
    </lineage>
</organism>
<keyword evidence="3" id="KW-0808">Transferase</keyword>
<protein>
    <submittedName>
        <fullName evidence="3">Putative Selenocysteine synthase (Seryl-tRNASer selenium transferase)-like protein</fullName>
    </submittedName>
</protein>
<dbReference type="Gene3D" id="3.40.640.10">
    <property type="entry name" value="Type I PLP-dependent aspartate aminotransferase-like (Major domain)"/>
    <property type="match status" value="1"/>
</dbReference>
<proteinExistence type="predicted"/>